<protein>
    <recommendedName>
        <fullName evidence="2">DUF4097 domain-containing protein</fullName>
    </recommendedName>
</protein>
<evidence type="ECO:0000313" key="4">
    <source>
        <dbReference type="Proteomes" id="UP000515703"/>
    </source>
</evidence>
<dbReference type="Pfam" id="PF13349">
    <property type="entry name" value="DUF4097"/>
    <property type="match status" value="1"/>
</dbReference>
<dbReference type="RefSeq" id="WP_185256701.1">
    <property type="nucleotide sequence ID" value="NZ_AP023368.1"/>
</dbReference>
<keyword evidence="1" id="KW-1133">Transmembrane helix</keyword>
<name>A0A7I8DVF0_9FIRM</name>
<accession>A0A7I8DVF0</accession>
<sequence>MSEFQKIVKYAAMAFAIFLAVVIITAIITGITTGIMTVTNITSKVSERDSKTENSSGGDIMDFDKEFEGVANLNIKNGIGELSIVKGDSDKVRVTATDVSKDFRTVVSGNELKITTKSDFWNIFNWGIKVHTKPNITVYLPDGFEARDTVIDAGAGNIRIEDLNSEKLDINAGVGNIKGNSIKTEELEIDGGVGEITLDDVMSEETDIDAGVGSIDIQGTLNGRNTVNAGVGDIKLKLNGSTDDYNIKVNPGVGNIYIDGNKYGKMSWNNVTAENSIDIDGGVGSISVDFQN</sequence>
<keyword evidence="1" id="KW-0472">Membrane</keyword>
<keyword evidence="1" id="KW-0812">Transmembrane</keyword>
<reference evidence="3 4" key="1">
    <citation type="submission" date="2020-08" db="EMBL/GenBank/DDBJ databases">
        <title>Draft genome sequencing of an Anaerocolumna strain isolated from anoxic soil subjected to BSD treatment.</title>
        <authorList>
            <person name="Uek A."/>
            <person name="Tonouchi A."/>
        </authorList>
    </citation>
    <scope>NUCLEOTIDE SEQUENCE [LARGE SCALE GENOMIC DNA]</scope>
    <source>
        <strain evidence="3 4">CTTW</strain>
    </source>
</reference>
<gene>
    <name evidence="3" type="ORF">bsdcttw_41360</name>
</gene>
<evidence type="ECO:0000259" key="2">
    <source>
        <dbReference type="Pfam" id="PF13349"/>
    </source>
</evidence>
<feature type="domain" description="DUF4097" evidence="2">
    <location>
        <begin position="72"/>
        <end position="272"/>
    </location>
</feature>
<dbReference type="Proteomes" id="UP000515703">
    <property type="component" value="Chromosome"/>
</dbReference>
<dbReference type="InterPro" id="IPR025164">
    <property type="entry name" value="Toastrack_DUF4097"/>
</dbReference>
<reference evidence="3 4" key="2">
    <citation type="submission" date="2020-08" db="EMBL/GenBank/DDBJ databases">
        <authorList>
            <person name="Ueki A."/>
            <person name="Tonouchi A."/>
        </authorList>
    </citation>
    <scope>NUCLEOTIDE SEQUENCE [LARGE SCALE GENOMIC DNA]</scope>
    <source>
        <strain evidence="3 4">CTTW</strain>
    </source>
</reference>
<organism evidence="3 4">
    <name type="scientific">Anaerocolumna chitinilytica</name>
    <dbReference type="NCBI Taxonomy" id="1727145"/>
    <lineage>
        <taxon>Bacteria</taxon>
        <taxon>Bacillati</taxon>
        <taxon>Bacillota</taxon>
        <taxon>Clostridia</taxon>
        <taxon>Lachnospirales</taxon>
        <taxon>Lachnospiraceae</taxon>
        <taxon>Anaerocolumna</taxon>
    </lineage>
</organism>
<feature type="transmembrane region" description="Helical" evidence="1">
    <location>
        <begin position="12"/>
        <end position="36"/>
    </location>
</feature>
<keyword evidence="4" id="KW-1185">Reference proteome</keyword>
<dbReference type="EMBL" id="AP023368">
    <property type="protein sequence ID" value="BCK01096.1"/>
    <property type="molecule type" value="Genomic_DNA"/>
</dbReference>
<dbReference type="KEGG" id="acht:bsdcttw_41360"/>
<proteinExistence type="predicted"/>
<evidence type="ECO:0000313" key="3">
    <source>
        <dbReference type="EMBL" id="BCK01096.1"/>
    </source>
</evidence>
<evidence type="ECO:0000256" key="1">
    <source>
        <dbReference type="SAM" id="Phobius"/>
    </source>
</evidence>
<dbReference type="AlphaFoldDB" id="A0A7I8DVF0"/>